<dbReference type="EMBL" id="BAABGN010000004">
    <property type="protein sequence ID" value="GAA4420166.1"/>
    <property type="molecule type" value="Genomic_DNA"/>
</dbReference>
<proteinExistence type="predicted"/>
<dbReference type="InterPro" id="IPR052018">
    <property type="entry name" value="PHP_domain"/>
</dbReference>
<dbReference type="NCBIfam" id="NF038032">
    <property type="entry name" value="CehA_McbA_metalo"/>
    <property type="match status" value="1"/>
</dbReference>
<comment type="caution">
    <text evidence="4">The sequence shown here is derived from an EMBL/GenBank/DDBJ whole genome shotgun (WGS) entry which is preliminary data.</text>
</comment>
<evidence type="ECO:0000313" key="3">
    <source>
        <dbReference type="EMBL" id="GAA4416577.1"/>
    </source>
</evidence>
<accession>A0ABP8L179</accession>
<dbReference type="Proteomes" id="UP001500622">
    <property type="component" value="Unassembled WGS sequence"/>
</dbReference>
<name>A0ABP8L179_9MICO</name>
<protein>
    <recommendedName>
        <fullName evidence="2">Polymerase/histidinol phosphatase N-terminal domain-containing protein</fullName>
    </recommendedName>
</protein>
<feature type="domain" description="Polymerase/histidinol phosphatase N-terminal" evidence="2">
    <location>
        <begin position="150"/>
        <end position="215"/>
    </location>
</feature>
<dbReference type="PANTHER" id="PTHR42924">
    <property type="entry name" value="EXONUCLEASE"/>
    <property type="match status" value="1"/>
</dbReference>
<dbReference type="PANTHER" id="PTHR42924:SF3">
    <property type="entry name" value="POLYMERASE_HISTIDINOL PHOSPHATASE N-TERMINAL DOMAIN-CONTAINING PROTEIN"/>
    <property type="match status" value="1"/>
</dbReference>
<reference evidence="4" key="1">
    <citation type="journal article" date="2014" name="Int. J. Syst. Evol. Microbiol.">
        <title>Complete genome of a new Firmicutes species belonging to the dominant human colonic microbiota ('Ruminococcus bicirculans') reveals two chromosomes and a selective capacity to utilize plant glucans.</title>
        <authorList>
            <consortium name="NISC Comparative Sequencing Program"/>
            <person name="Wegmann U."/>
            <person name="Louis P."/>
            <person name="Goesmann A."/>
            <person name="Henrissat B."/>
            <person name="Duncan S.H."/>
            <person name="Flint H.J."/>
        </authorList>
    </citation>
    <scope>NUCLEOTIDE SEQUENCE</scope>
    <source>
        <strain evidence="4">JCM 17810</strain>
    </source>
</reference>
<gene>
    <name evidence="3" type="ORF">GCM10023169_04030</name>
    <name evidence="4" type="ORF">GCM10023169_11640</name>
</gene>
<dbReference type="Gene3D" id="3.20.20.140">
    <property type="entry name" value="Metal-dependent hydrolases"/>
    <property type="match status" value="1"/>
</dbReference>
<evidence type="ECO:0000259" key="2">
    <source>
        <dbReference type="SMART" id="SM00481"/>
    </source>
</evidence>
<dbReference type="InterPro" id="IPR003141">
    <property type="entry name" value="Pol/His_phosphatase_N"/>
</dbReference>
<dbReference type="SMART" id="SM00481">
    <property type="entry name" value="POLIIIAc"/>
    <property type="match status" value="1"/>
</dbReference>
<sequence length="411" mass="44457">MVVVTRLVRALRFGLDDLLAEDLRTVPFEVDGEQSVEVTLEYDRERAVVDLGCAGPDGWRGWSGGAREGFVIRPAAATPGYVPGPLEPGEWHVQLGLYRLPVEPIEVRVTIETPATSQVPPEPAGRRQPATPRASARALPAPDGLTWFAGDFHAHSTHSDGEQSLGELAALAVRNGLDFLAVTEHNTVSHHPLLADVGAAHDITLLPGQEVTTSRGHANAFGDIGWIDFREHPDRFVSEVADRGGVLSVCHPLQEEWAWQHPLATLPRAIELWHVTWLRESTATAPWTLLSRWRDDAILLGGSDYHHPRHGYLPGTPVTWVAAEDRSPDALLDGLHAGRTAITRLPSPDAPALVRIGDDLVALAAAGTVLGDMEGRRRLLHGDRVVLPAERAGTGPFRLESPGGEILAVSP</sequence>
<dbReference type="SUPFAM" id="SSF89550">
    <property type="entry name" value="PHP domain-like"/>
    <property type="match status" value="1"/>
</dbReference>
<feature type="region of interest" description="Disordered" evidence="1">
    <location>
        <begin position="112"/>
        <end position="137"/>
    </location>
</feature>
<evidence type="ECO:0000313" key="4">
    <source>
        <dbReference type="EMBL" id="GAA4420166.1"/>
    </source>
</evidence>
<evidence type="ECO:0000313" key="5">
    <source>
        <dbReference type="Proteomes" id="UP001500622"/>
    </source>
</evidence>
<dbReference type="InterPro" id="IPR016195">
    <property type="entry name" value="Pol/histidinol_Pase-like"/>
</dbReference>
<keyword evidence="5" id="KW-1185">Reference proteome</keyword>
<organism evidence="4 5">
    <name type="scientific">Georgenia halophila</name>
    <dbReference type="NCBI Taxonomy" id="620889"/>
    <lineage>
        <taxon>Bacteria</taxon>
        <taxon>Bacillati</taxon>
        <taxon>Actinomycetota</taxon>
        <taxon>Actinomycetes</taxon>
        <taxon>Micrococcales</taxon>
        <taxon>Bogoriellaceae</taxon>
        <taxon>Georgenia</taxon>
    </lineage>
</organism>
<reference evidence="4" key="3">
    <citation type="submission" date="2023-12" db="EMBL/GenBank/DDBJ databases">
        <authorList>
            <person name="Sun Q."/>
            <person name="Inoue M."/>
        </authorList>
    </citation>
    <scope>NUCLEOTIDE SEQUENCE</scope>
    <source>
        <strain evidence="4">JCM 17810</strain>
    </source>
</reference>
<dbReference type="EMBL" id="BAABGN010000002">
    <property type="protein sequence ID" value="GAA4416577.1"/>
    <property type="molecule type" value="Genomic_DNA"/>
</dbReference>
<evidence type="ECO:0000256" key="1">
    <source>
        <dbReference type="SAM" id="MobiDB-lite"/>
    </source>
</evidence>
<reference evidence="5" key="2">
    <citation type="journal article" date="2019" name="Int. J. Syst. Evol. Microbiol.">
        <title>The Global Catalogue of Microorganisms (GCM) 10K type strain sequencing project: providing services to taxonomists for standard genome sequencing and annotation.</title>
        <authorList>
            <consortium name="The Broad Institute Genomics Platform"/>
            <consortium name="The Broad Institute Genome Sequencing Center for Infectious Disease"/>
            <person name="Wu L."/>
            <person name="Ma J."/>
        </authorList>
    </citation>
    <scope>NUCLEOTIDE SEQUENCE [LARGE SCALE GENOMIC DNA]</scope>
    <source>
        <strain evidence="5">JCM 17810</strain>
    </source>
</reference>